<dbReference type="SUPFAM" id="SSF64268">
    <property type="entry name" value="PX domain"/>
    <property type="match status" value="1"/>
</dbReference>
<dbReference type="Pfam" id="PF18116">
    <property type="entry name" value="SNX17_FERM_C"/>
    <property type="match status" value="1"/>
</dbReference>
<protein>
    <recommendedName>
        <fullName evidence="6">PX domain-containing protein</fullName>
    </recommendedName>
</protein>
<dbReference type="Gene3D" id="3.10.20.90">
    <property type="entry name" value="Phosphatidylinositol 3-kinase Catalytic Subunit, Chain A, domain 1"/>
    <property type="match status" value="1"/>
</dbReference>
<evidence type="ECO:0000256" key="5">
    <source>
        <dbReference type="SAM" id="MobiDB-lite"/>
    </source>
</evidence>
<sequence length="420" mass="47997">MHFSIADTQLIKDQNHSFVTYNISINGSFHCSLRYKQLYNFHDQLKRTFGANTLPLFPPKRLLPLTATQTEERRSQIEKYIQIISQDQRIVSSDLFNGFFLNGQQETQNTKKDEVILDVFQMNWQSIKVQILSTDRTDIVLDSVSKALELTPQLIPYFNLFVVKRVDNICIPIRKLQNFESPYLTLRTLNSVDSSHAIVIRKSYWDSIYDDDLFDDRTAVNILYFQTLHDIEKGLIQANKEIRRQLTSLQAKGSKTEYLQLSRTLKYYGYIQFEPCFCDFPQQNTRVLIAAGGKELNIRAYTAAAILMSVCLQGMVEELLMKRNGKKIKREEPALPTVSNGFGGTRRGSWSYMKRDGSSHQISLPRSVSTDAGLTNSGAELHNKPLKSSHSSHNGFPTKSRHFVENDAFNGIGDIGDDDL</sequence>
<dbReference type="InterPro" id="IPR048767">
    <property type="entry name" value="SNX17-31_FERM_F2"/>
</dbReference>
<dbReference type="InterPro" id="IPR001683">
    <property type="entry name" value="PX_dom"/>
</dbReference>
<comment type="subcellular location">
    <subcellularLocation>
        <location evidence="1">Cytoplasmic vesicle membrane</location>
        <topology evidence="1">Peripheral membrane protein</topology>
        <orientation evidence="1">Cytoplasmic side</orientation>
    </subcellularLocation>
</comment>
<dbReference type="FunFam" id="3.30.1520.10:FF:000008">
    <property type="entry name" value="Sorting nexin-17 isoform1"/>
    <property type="match status" value="1"/>
</dbReference>
<dbReference type="InterPro" id="IPR048763">
    <property type="entry name" value="SNX17-31_FERM_F1"/>
</dbReference>
<dbReference type="Pfam" id="PF21273">
    <property type="entry name" value="SNX17-27-31_F1_FERM"/>
    <property type="match status" value="1"/>
</dbReference>
<accession>A0A7R9KUK0</accession>
<dbReference type="OrthoDB" id="5772781at2759"/>
<dbReference type="InterPro" id="IPR040842">
    <property type="entry name" value="SNX17/31_FERM"/>
</dbReference>
<evidence type="ECO:0000313" key="8">
    <source>
        <dbReference type="Proteomes" id="UP000759131"/>
    </source>
</evidence>
<dbReference type="SMART" id="SM00312">
    <property type="entry name" value="PX"/>
    <property type="match status" value="1"/>
</dbReference>
<dbReference type="AlphaFoldDB" id="A0A7R9KUK0"/>
<keyword evidence="4" id="KW-0653">Protein transport</keyword>
<name>A0A7R9KUK0_9ACAR</name>
<proteinExistence type="inferred from homology"/>
<evidence type="ECO:0000256" key="1">
    <source>
        <dbReference type="ARBA" id="ARBA00004180"/>
    </source>
</evidence>
<dbReference type="CDD" id="cd16121">
    <property type="entry name" value="FERM_F1_SNX17"/>
    <property type="match status" value="1"/>
</dbReference>
<dbReference type="PANTHER" id="PTHR12431:SF14">
    <property type="entry name" value="LD15323P"/>
    <property type="match status" value="1"/>
</dbReference>
<reference evidence="7" key="1">
    <citation type="submission" date="2020-11" db="EMBL/GenBank/DDBJ databases">
        <authorList>
            <person name="Tran Van P."/>
        </authorList>
    </citation>
    <scope>NUCLEOTIDE SEQUENCE</scope>
</reference>
<feature type="region of interest" description="Disordered" evidence="5">
    <location>
        <begin position="355"/>
        <end position="402"/>
    </location>
</feature>
<dbReference type="FunFam" id="1.20.80.60:FF:000001">
    <property type="entry name" value="Sorting nexin-17 isoform1"/>
    <property type="match status" value="1"/>
</dbReference>
<dbReference type="EMBL" id="OC861821">
    <property type="protein sequence ID" value="CAD7629725.1"/>
    <property type="molecule type" value="Genomic_DNA"/>
</dbReference>
<gene>
    <name evidence="7" type="ORF">OSB1V03_LOCUS10140</name>
</gene>
<dbReference type="GO" id="GO:0032456">
    <property type="term" value="P:endocytic recycling"/>
    <property type="evidence" value="ECO:0007669"/>
    <property type="project" value="TreeGrafter"/>
</dbReference>
<dbReference type="Gene3D" id="1.20.80.60">
    <property type="match status" value="1"/>
</dbReference>
<dbReference type="InterPro" id="IPR036871">
    <property type="entry name" value="PX_dom_sf"/>
</dbReference>
<evidence type="ECO:0000259" key="6">
    <source>
        <dbReference type="PROSITE" id="PS50195"/>
    </source>
</evidence>
<evidence type="ECO:0000256" key="4">
    <source>
        <dbReference type="ARBA" id="ARBA00022927"/>
    </source>
</evidence>
<dbReference type="PANTHER" id="PTHR12431">
    <property type="entry name" value="SORTING NEXIN 17 AND 27"/>
    <property type="match status" value="1"/>
</dbReference>
<dbReference type="GO" id="GO:0030659">
    <property type="term" value="C:cytoplasmic vesicle membrane"/>
    <property type="evidence" value="ECO:0007669"/>
    <property type="project" value="UniProtKB-SubCell"/>
</dbReference>
<evidence type="ECO:0000256" key="3">
    <source>
        <dbReference type="ARBA" id="ARBA00022448"/>
    </source>
</evidence>
<dbReference type="Gene3D" id="2.30.29.30">
    <property type="entry name" value="Pleckstrin-homology domain (PH domain)/Phosphotyrosine-binding domain (PTB)"/>
    <property type="match status" value="1"/>
</dbReference>
<evidence type="ECO:0000256" key="2">
    <source>
        <dbReference type="ARBA" id="ARBA00010883"/>
    </source>
</evidence>
<evidence type="ECO:0000313" key="7">
    <source>
        <dbReference type="EMBL" id="CAD7629725.1"/>
    </source>
</evidence>
<dbReference type="InterPro" id="IPR028666">
    <property type="entry name" value="SNX17_FERM_N"/>
</dbReference>
<dbReference type="InterPro" id="IPR011993">
    <property type="entry name" value="PH-like_dom_sf"/>
</dbReference>
<dbReference type="EMBL" id="CAJPIZ010007246">
    <property type="protein sequence ID" value="CAG2110155.1"/>
    <property type="molecule type" value="Genomic_DNA"/>
</dbReference>
<feature type="domain" description="PX" evidence="6">
    <location>
        <begin position="1"/>
        <end position="107"/>
    </location>
</feature>
<feature type="compositionally biased region" description="Polar residues" evidence="5">
    <location>
        <begin position="386"/>
        <end position="397"/>
    </location>
</feature>
<dbReference type="Proteomes" id="UP000759131">
    <property type="component" value="Unassembled WGS sequence"/>
</dbReference>
<organism evidence="7">
    <name type="scientific">Medioppia subpectinata</name>
    <dbReference type="NCBI Taxonomy" id="1979941"/>
    <lineage>
        <taxon>Eukaryota</taxon>
        <taxon>Metazoa</taxon>
        <taxon>Ecdysozoa</taxon>
        <taxon>Arthropoda</taxon>
        <taxon>Chelicerata</taxon>
        <taxon>Arachnida</taxon>
        <taxon>Acari</taxon>
        <taxon>Acariformes</taxon>
        <taxon>Sarcoptiformes</taxon>
        <taxon>Oribatida</taxon>
        <taxon>Brachypylina</taxon>
        <taxon>Oppioidea</taxon>
        <taxon>Oppiidae</taxon>
        <taxon>Medioppia</taxon>
    </lineage>
</organism>
<keyword evidence="3" id="KW-0813">Transport</keyword>
<dbReference type="GO" id="GO:0035091">
    <property type="term" value="F:phosphatidylinositol binding"/>
    <property type="evidence" value="ECO:0007669"/>
    <property type="project" value="InterPro"/>
</dbReference>
<keyword evidence="8" id="KW-1185">Reference proteome</keyword>
<dbReference type="PROSITE" id="PS50195">
    <property type="entry name" value="PX"/>
    <property type="match status" value="1"/>
</dbReference>
<comment type="similarity">
    <text evidence="2">Belongs to the sorting nexin family.</text>
</comment>
<dbReference type="Gene3D" id="3.30.1520.10">
    <property type="entry name" value="Phox-like domain"/>
    <property type="match status" value="1"/>
</dbReference>
<dbReference type="GO" id="GO:0006886">
    <property type="term" value="P:intracellular protein transport"/>
    <property type="evidence" value="ECO:0007669"/>
    <property type="project" value="TreeGrafter"/>
</dbReference>
<dbReference type="GO" id="GO:0005769">
    <property type="term" value="C:early endosome"/>
    <property type="evidence" value="ECO:0007669"/>
    <property type="project" value="TreeGrafter"/>
</dbReference>
<dbReference type="CDD" id="cd06885">
    <property type="entry name" value="PX_SNX17_31"/>
    <property type="match status" value="1"/>
</dbReference>
<dbReference type="Pfam" id="PF00787">
    <property type="entry name" value="PX"/>
    <property type="match status" value="1"/>
</dbReference>
<dbReference type="Pfam" id="PF21271">
    <property type="entry name" value="SNX17-31_F2_FERM"/>
    <property type="match status" value="1"/>
</dbReference>
<feature type="compositionally biased region" description="Polar residues" evidence="5">
    <location>
        <begin position="359"/>
        <end position="378"/>
    </location>
</feature>